<organism evidence="1 2">
    <name type="scientific">Populus alba</name>
    <name type="common">White poplar</name>
    <dbReference type="NCBI Taxonomy" id="43335"/>
    <lineage>
        <taxon>Eukaryota</taxon>
        <taxon>Viridiplantae</taxon>
        <taxon>Streptophyta</taxon>
        <taxon>Embryophyta</taxon>
        <taxon>Tracheophyta</taxon>
        <taxon>Spermatophyta</taxon>
        <taxon>Magnoliopsida</taxon>
        <taxon>eudicotyledons</taxon>
        <taxon>Gunneridae</taxon>
        <taxon>Pentapetalae</taxon>
        <taxon>rosids</taxon>
        <taxon>fabids</taxon>
        <taxon>Malpighiales</taxon>
        <taxon>Salicaceae</taxon>
        <taxon>Saliceae</taxon>
        <taxon>Populus</taxon>
    </lineage>
</organism>
<accession>A0ACC4AY52</accession>
<comment type="caution">
    <text evidence="1">The sequence shown here is derived from an EMBL/GenBank/DDBJ whole genome shotgun (WGS) entry which is preliminary data.</text>
</comment>
<protein>
    <submittedName>
        <fullName evidence="1">Uncharacterized protein</fullName>
    </submittedName>
</protein>
<gene>
    <name evidence="1" type="ORF">D5086_028081</name>
</gene>
<sequence>MPKTIYFCYSSSMCHWHYFQRRPRPPLPSATRGATVVVGVVSSGSALLSQQQQRPMHLALLPMTSFGNSI</sequence>
<reference evidence="1 2" key="1">
    <citation type="journal article" date="2024" name="Plant Biotechnol. J.">
        <title>Genome and CRISPR/Cas9 system of a widespread forest tree (Populus alba) in the world.</title>
        <authorList>
            <person name="Liu Y.J."/>
            <person name="Jiang P.F."/>
            <person name="Han X.M."/>
            <person name="Li X.Y."/>
            <person name="Wang H.M."/>
            <person name="Wang Y.J."/>
            <person name="Wang X.X."/>
            <person name="Zeng Q.Y."/>
        </authorList>
    </citation>
    <scope>NUCLEOTIDE SEQUENCE [LARGE SCALE GENOMIC DNA]</scope>
    <source>
        <strain evidence="2">cv. PAL-ZL1</strain>
    </source>
</reference>
<name>A0ACC4AY52_POPAL</name>
<keyword evidence="2" id="KW-1185">Reference proteome</keyword>
<dbReference type="Proteomes" id="UP000309997">
    <property type="component" value="Unassembled WGS sequence"/>
</dbReference>
<proteinExistence type="predicted"/>
<evidence type="ECO:0000313" key="1">
    <source>
        <dbReference type="EMBL" id="KAL3570832.1"/>
    </source>
</evidence>
<dbReference type="EMBL" id="RCHU02000015">
    <property type="protein sequence ID" value="KAL3570832.1"/>
    <property type="molecule type" value="Genomic_DNA"/>
</dbReference>
<evidence type="ECO:0000313" key="2">
    <source>
        <dbReference type="Proteomes" id="UP000309997"/>
    </source>
</evidence>